<reference evidence="3 4" key="1">
    <citation type="submission" date="2020-07" db="EMBL/GenBank/DDBJ databases">
        <title>Roseicoccus Jingziensis gen. nov., sp. nov., isolated from coastal seawater.</title>
        <authorList>
            <person name="Feng X."/>
        </authorList>
    </citation>
    <scope>NUCLEOTIDE SEQUENCE [LARGE SCALE GENOMIC DNA]</scope>
    <source>
        <strain evidence="3 4">N1E253</strain>
    </source>
</reference>
<keyword evidence="4" id="KW-1185">Reference proteome</keyword>
<proteinExistence type="predicted"/>
<comment type="caution">
    <text evidence="3">The sequence shown here is derived from an EMBL/GenBank/DDBJ whole genome shotgun (WGS) entry which is preliminary data.</text>
</comment>
<dbReference type="PROSITE" id="PS51257">
    <property type="entry name" value="PROKAR_LIPOPROTEIN"/>
    <property type="match status" value="1"/>
</dbReference>
<dbReference type="InterPro" id="IPR007461">
    <property type="entry name" value="Ysc84_actin-binding"/>
</dbReference>
<dbReference type="Proteomes" id="UP000557872">
    <property type="component" value="Unassembled WGS sequence"/>
</dbReference>
<dbReference type="RefSeq" id="WP_178932074.1">
    <property type="nucleotide sequence ID" value="NZ_JACBAZ010000002.1"/>
</dbReference>
<evidence type="ECO:0000313" key="4">
    <source>
        <dbReference type="Proteomes" id="UP000557872"/>
    </source>
</evidence>
<protein>
    <submittedName>
        <fullName evidence="3">Twin-arginine translocation pathway signal protein</fullName>
    </submittedName>
</protein>
<evidence type="ECO:0000259" key="2">
    <source>
        <dbReference type="Pfam" id="PF04366"/>
    </source>
</evidence>
<dbReference type="EMBL" id="JACBAZ010000002">
    <property type="protein sequence ID" value="NWK55564.1"/>
    <property type="molecule type" value="Genomic_DNA"/>
</dbReference>
<gene>
    <name evidence="3" type="ORF">HW115_08070</name>
</gene>
<feature type="domain" description="Ysc84 actin-binding" evidence="2">
    <location>
        <begin position="107"/>
        <end position="189"/>
    </location>
</feature>
<keyword evidence="1" id="KW-0732">Signal</keyword>
<organism evidence="3 4">
    <name type="scientific">Oceaniferula marina</name>
    <dbReference type="NCBI Taxonomy" id="2748318"/>
    <lineage>
        <taxon>Bacteria</taxon>
        <taxon>Pseudomonadati</taxon>
        <taxon>Verrucomicrobiota</taxon>
        <taxon>Verrucomicrobiia</taxon>
        <taxon>Verrucomicrobiales</taxon>
        <taxon>Verrucomicrobiaceae</taxon>
        <taxon>Oceaniferula</taxon>
    </lineage>
</organism>
<name>A0A851GN65_9BACT</name>
<dbReference type="Pfam" id="PF04366">
    <property type="entry name" value="Ysc84"/>
    <property type="match status" value="1"/>
</dbReference>
<dbReference type="AlphaFoldDB" id="A0A851GN65"/>
<evidence type="ECO:0000313" key="3">
    <source>
        <dbReference type="EMBL" id="NWK55564.1"/>
    </source>
</evidence>
<evidence type="ECO:0000256" key="1">
    <source>
        <dbReference type="SAM" id="SignalP"/>
    </source>
</evidence>
<sequence length="195" mass="20540">MFNIIKPLTCAALASITFFAGSCASGPNGTKGIESKTDARKIDSQSRVALDQLYKSNPKALQLAKKAKGVLVFPSITKAGFVFGGAGGDGALYQRGKATGFYRTLSASWGLQAGIQKYSYALFLMDDQALQALNHSGGWDLGSNPNLVVVDKGGSGTLSTTTIHKGTYMIAFDQTGLMAGIDIQGTKITRLNIHP</sequence>
<accession>A0A851GN65</accession>
<feature type="chain" id="PRO_5032491147" evidence="1">
    <location>
        <begin position="25"/>
        <end position="195"/>
    </location>
</feature>
<feature type="signal peptide" evidence="1">
    <location>
        <begin position="1"/>
        <end position="24"/>
    </location>
</feature>